<sequence length="395" mass="43965">MKGPFAELSHPREIIKNFIPGWFAVNMGTGITGIVIANFPFPFRGMVAIGSIFFLANVSMFCLFTLLFVARIVMFPETIPPLLKHSQCLMLSTIPMGLTTLTNYIILVVVPTHSWALELAYVLWWIEFVFTLFSIFGIPFYMMRFHLLKIETANGAWLLPLVPAVVTGASGCYLSRYLESEGHRALMILTISSITLGCGLSLALPVIGIYFYRLIAHDFPSEDVVITAFLPVGPLGQGTYGIIEMGWACQKVIGDKYAPGFGNSAFTVCVIIAFFLWGYGIWYLSFAIASIGVRQRAGIRFNMGWWGLTFPIGVLTAGTLNIALATESRFFLGITSLFVCSLVLIWFMVAYRTLCRIYTGQIFRAPCLEATLKDGETEMQTVECYKYITKDSVNS</sequence>
<keyword evidence="10" id="KW-1185">Reference proteome</keyword>
<comment type="caution">
    <text evidence="9">The sequence shown here is derived from an EMBL/GenBank/DDBJ whole genome shotgun (WGS) entry which is preliminary data.</text>
</comment>
<dbReference type="CDD" id="cd09318">
    <property type="entry name" value="TDT_SSU1"/>
    <property type="match status" value="1"/>
</dbReference>
<dbReference type="InterPro" id="IPR051629">
    <property type="entry name" value="Sulfite_efflux_TDT"/>
</dbReference>
<evidence type="ECO:0000256" key="1">
    <source>
        <dbReference type="ARBA" id="ARBA00004651"/>
    </source>
</evidence>
<dbReference type="Pfam" id="PF03595">
    <property type="entry name" value="SLAC1"/>
    <property type="match status" value="1"/>
</dbReference>
<feature type="transmembrane region" description="Helical" evidence="8">
    <location>
        <begin position="122"/>
        <end position="143"/>
    </location>
</feature>
<evidence type="ECO:0000256" key="6">
    <source>
        <dbReference type="ARBA" id="ARBA00022989"/>
    </source>
</evidence>
<feature type="transmembrane region" description="Helical" evidence="8">
    <location>
        <begin position="89"/>
        <end position="110"/>
    </location>
</feature>
<feature type="transmembrane region" description="Helical" evidence="8">
    <location>
        <begin position="263"/>
        <end position="284"/>
    </location>
</feature>
<feature type="transmembrane region" description="Helical" evidence="8">
    <location>
        <begin position="21"/>
        <end position="41"/>
    </location>
</feature>
<dbReference type="Proteomes" id="UP000193498">
    <property type="component" value="Unassembled WGS sequence"/>
</dbReference>
<evidence type="ECO:0000313" key="9">
    <source>
        <dbReference type="EMBL" id="ORX81844.1"/>
    </source>
</evidence>
<gene>
    <name evidence="9" type="ORF">K493DRAFT_389094</name>
</gene>
<dbReference type="InterPro" id="IPR004695">
    <property type="entry name" value="SLAC1/Mae1/Ssu1/TehA"/>
</dbReference>
<evidence type="ECO:0000313" key="10">
    <source>
        <dbReference type="Proteomes" id="UP000193498"/>
    </source>
</evidence>
<dbReference type="InterPro" id="IPR038665">
    <property type="entry name" value="Voltage-dep_anion_channel_sf"/>
</dbReference>
<dbReference type="PANTHER" id="PTHR31686">
    <property type="match status" value="1"/>
</dbReference>
<evidence type="ECO:0000256" key="7">
    <source>
        <dbReference type="ARBA" id="ARBA00023136"/>
    </source>
</evidence>
<proteinExistence type="inferred from homology"/>
<dbReference type="Gene3D" id="1.50.10.150">
    <property type="entry name" value="Voltage-dependent anion channel"/>
    <property type="match status" value="1"/>
</dbReference>
<dbReference type="GO" id="GO:0000319">
    <property type="term" value="F:sulfite transmembrane transporter activity"/>
    <property type="evidence" value="ECO:0007669"/>
    <property type="project" value="TreeGrafter"/>
</dbReference>
<dbReference type="OrthoDB" id="1099at2759"/>
<evidence type="ECO:0000256" key="4">
    <source>
        <dbReference type="ARBA" id="ARBA00022475"/>
    </source>
</evidence>
<keyword evidence="7 8" id="KW-0472">Membrane</keyword>
<evidence type="ECO:0000256" key="2">
    <source>
        <dbReference type="ARBA" id="ARBA00008566"/>
    </source>
</evidence>
<evidence type="ECO:0000256" key="3">
    <source>
        <dbReference type="ARBA" id="ARBA00022448"/>
    </source>
</evidence>
<evidence type="ECO:0000256" key="5">
    <source>
        <dbReference type="ARBA" id="ARBA00022692"/>
    </source>
</evidence>
<feature type="transmembrane region" description="Helical" evidence="8">
    <location>
        <begin position="188"/>
        <end position="212"/>
    </location>
</feature>
<protein>
    <recommendedName>
        <fullName evidence="11">C4-dicarboxylate transporter/malic acid transport protein</fullName>
    </recommendedName>
</protein>
<keyword evidence="6 8" id="KW-1133">Transmembrane helix</keyword>
<evidence type="ECO:0000256" key="8">
    <source>
        <dbReference type="SAM" id="Phobius"/>
    </source>
</evidence>
<feature type="transmembrane region" description="Helical" evidence="8">
    <location>
        <begin position="330"/>
        <end position="351"/>
    </location>
</feature>
<dbReference type="FunCoup" id="A0A1Y1X927">
    <property type="interactions" value="154"/>
</dbReference>
<feature type="transmembrane region" description="Helical" evidence="8">
    <location>
        <begin position="305"/>
        <end position="324"/>
    </location>
</feature>
<comment type="subcellular location">
    <subcellularLocation>
        <location evidence="1">Cell membrane</location>
        <topology evidence="1">Multi-pass membrane protein</topology>
    </subcellularLocation>
</comment>
<dbReference type="GO" id="GO:0005886">
    <property type="term" value="C:plasma membrane"/>
    <property type="evidence" value="ECO:0007669"/>
    <property type="project" value="UniProtKB-SubCell"/>
</dbReference>
<dbReference type="PANTHER" id="PTHR31686:SF1">
    <property type="entry name" value="SULFITE EFFLUX PUMP SSU1"/>
    <property type="match status" value="1"/>
</dbReference>
<keyword evidence="3" id="KW-0813">Transport</keyword>
<dbReference type="EMBL" id="MCFE01000690">
    <property type="protein sequence ID" value="ORX81844.1"/>
    <property type="molecule type" value="Genomic_DNA"/>
</dbReference>
<feature type="transmembrane region" description="Helical" evidence="8">
    <location>
        <begin position="155"/>
        <end position="176"/>
    </location>
</feature>
<dbReference type="AlphaFoldDB" id="A0A1Y1X927"/>
<comment type="similarity">
    <text evidence="2">Belongs to the tellurite-resistance/dicarboxylate transporter (TDT) family.</text>
</comment>
<dbReference type="InParanoid" id="A0A1Y1X927"/>
<accession>A0A1Y1X927</accession>
<evidence type="ECO:0008006" key="11">
    <source>
        <dbReference type="Google" id="ProtNLM"/>
    </source>
</evidence>
<keyword evidence="4" id="KW-1003">Cell membrane</keyword>
<feature type="transmembrane region" description="Helical" evidence="8">
    <location>
        <begin position="47"/>
        <end position="69"/>
    </location>
</feature>
<feature type="transmembrane region" description="Helical" evidence="8">
    <location>
        <begin position="224"/>
        <end position="243"/>
    </location>
</feature>
<reference evidence="9 10" key="1">
    <citation type="submission" date="2016-07" db="EMBL/GenBank/DDBJ databases">
        <title>Pervasive Adenine N6-methylation of Active Genes in Fungi.</title>
        <authorList>
            <consortium name="DOE Joint Genome Institute"/>
            <person name="Mondo S.J."/>
            <person name="Dannebaum R.O."/>
            <person name="Kuo R.C."/>
            <person name="Labutti K."/>
            <person name="Haridas S."/>
            <person name="Kuo A."/>
            <person name="Salamov A."/>
            <person name="Ahrendt S.R."/>
            <person name="Lipzen A."/>
            <person name="Sullivan W."/>
            <person name="Andreopoulos W.B."/>
            <person name="Clum A."/>
            <person name="Lindquist E."/>
            <person name="Daum C."/>
            <person name="Ramamoorthy G.K."/>
            <person name="Gryganskyi A."/>
            <person name="Culley D."/>
            <person name="Magnuson J.K."/>
            <person name="James T.Y."/>
            <person name="O'Malley M.A."/>
            <person name="Stajich J.E."/>
            <person name="Spatafora J.W."/>
            <person name="Visel A."/>
            <person name="Grigoriev I.V."/>
        </authorList>
    </citation>
    <scope>NUCLEOTIDE SEQUENCE [LARGE SCALE GENOMIC DNA]</scope>
    <source>
        <strain evidence="9 10">CBS 931.73</strain>
    </source>
</reference>
<organism evidence="9 10">
    <name type="scientific">Basidiobolus meristosporus CBS 931.73</name>
    <dbReference type="NCBI Taxonomy" id="1314790"/>
    <lineage>
        <taxon>Eukaryota</taxon>
        <taxon>Fungi</taxon>
        <taxon>Fungi incertae sedis</taxon>
        <taxon>Zoopagomycota</taxon>
        <taxon>Entomophthoromycotina</taxon>
        <taxon>Basidiobolomycetes</taxon>
        <taxon>Basidiobolales</taxon>
        <taxon>Basidiobolaceae</taxon>
        <taxon>Basidiobolus</taxon>
    </lineage>
</organism>
<name>A0A1Y1X927_9FUNG</name>
<keyword evidence="5 8" id="KW-0812">Transmembrane</keyword>